<dbReference type="OrthoDB" id="9840052at2"/>
<gene>
    <name evidence="1" type="ORF">TRN7648_00916</name>
</gene>
<name>A0A0N7LZ15_9RHOB</name>
<proteinExistence type="predicted"/>
<keyword evidence="2" id="KW-1185">Reference proteome</keyword>
<accession>A0A0N7LZ15</accession>
<dbReference type="RefSeq" id="WP_058246470.1">
    <property type="nucleotide sequence ID" value="NZ_CYSE01000002.1"/>
</dbReference>
<dbReference type="AlphaFoldDB" id="A0A0N7LZ15"/>
<evidence type="ECO:0000313" key="2">
    <source>
        <dbReference type="Proteomes" id="UP000054935"/>
    </source>
</evidence>
<dbReference type="EMBL" id="CYSE01000002">
    <property type="protein sequence ID" value="CUH76401.1"/>
    <property type="molecule type" value="Genomic_DNA"/>
</dbReference>
<reference evidence="1 2" key="1">
    <citation type="submission" date="2015-09" db="EMBL/GenBank/DDBJ databases">
        <authorList>
            <consortium name="Swine Surveillance"/>
        </authorList>
    </citation>
    <scope>NUCLEOTIDE SEQUENCE [LARGE SCALE GENOMIC DNA]</scope>
    <source>
        <strain evidence="1 2">CECT 7648</strain>
    </source>
</reference>
<protein>
    <submittedName>
        <fullName evidence="1">Uncharacterized protein</fullName>
    </submittedName>
</protein>
<organism evidence="1 2">
    <name type="scientific">Tropicibacter naphthalenivorans</name>
    <dbReference type="NCBI Taxonomy" id="441103"/>
    <lineage>
        <taxon>Bacteria</taxon>
        <taxon>Pseudomonadati</taxon>
        <taxon>Pseudomonadota</taxon>
        <taxon>Alphaproteobacteria</taxon>
        <taxon>Rhodobacterales</taxon>
        <taxon>Roseobacteraceae</taxon>
        <taxon>Tropicibacter</taxon>
    </lineage>
</organism>
<dbReference type="Proteomes" id="UP000054935">
    <property type="component" value="Unassembled WGS sequence"/>
</dbReference>
<evidence type="ECO:0000313" key="1">
    <source>
        <dbReference type="EMBL" id="CUH76401.1"/>
    </source>
</evidence>
<sequence length="83" mass="9180">MFKKIFEIGFYSTLVLGFTAGAVASMDRNELYQLSAHVINYSGFDCPEVLRVAPTEADEMYKVKCSQGATYIIDTLTGGVWKA</sequence>